<dbReference type="GO" id="GO:0005507">
    <property type="term" value="F:copper ion binding"/>
    <property type="evidence" value="ECO:0007669"/>
    <property type="project" value="TreeGrafter"/>
</dbReference>
<sequence length="191" mass="20834">MKCQQCEKPATFHITELTEPTGPVMVHLCEEHARTYLSQENSDSPTNALAGMLAKQLKLEQTADQLAKLDKKTCPVCGITFAEFRQAGRLGCAYDYVCFEDDLGALLLSIHGSKTHKGKRPARGTGSPDRQHKLIQLRREMHEAVTAEQYERAGELRDTIQDIENGGDLPGAPPSPDAAPDSDSDPNSGST</sequence>
<dbReference type="InterPro" id="IPR025542">
    <property type="entry name" value="YacH"/>
</dbReference>
<dbReference type="RefSeq" id="WP_145073323.1">
    <property type="nucleotide sequence ID" value="NZ_CP036298.1"/>
</dbReference>
<evidence type="ECO:0000256" key="2">
    <source>
        <dbReference type="SAM" id="MobiDB-lite"/>
    </source>
</evidence>
<feature type="region of interest" description="Disordered" evidence="2">
    <location>
        <begin position="149"/>
        <end position="191"/>
    </location>
</feature>
<dbReference type="PANTHER" id="PTHR38430">
    <property type="entry name" value="PROTEIN-ARGININE KINASE ACTIVATOR PROTEIN"/>
    <property type="match status" value="1"/>
</dbReference>
<dbReference type="PANTHER" id="PTHR38430:SF1">
    <property type="entry name" value="PROTEIN-ARGININE KINASE ACTIVATOR PROTEIN"/>
    <property type="match status" value="1"/>
</dbReference>
<accession>A0A518G0P6</accession>
<feature type="domain" description="UVR" evidence="3">
    <location>
        <begin position="131"/>
        <end position="166"/>
    </location>
</feature>
<evidence type="ECO:0000259" key="3">
    <source>
        <dbReference type="PROSITE" id="PS50151"/>
    </source>
</evidence>
<dbReference type="GO" id="GO:1990170">
    <property type="term" value="P:stress response to cadmium ion"/>
    <property type="evidence" value="ECO:0007669"/>
    <property type="project" value="TreeGrafter"/>
</dbReference>
<dbReference type="Pfam" id="PF02151">
    <property type="entry name" value="UVR"/>
    <property type="match status" value="1"/>
</dbReference>
<protein>
    <submittedName>
        <fullName evidence="4">UvrB/uvrC motif protein</fullName>
    </submittedName>
</protein>
<evidence type="ECO:0000313" key="5">
    <source>
        <dbReference type="Proteomes" id="UP000318017"/>
    </source>
</evidence>
<dbReference type="GO" id="GO:0050897">
    <property type="term" value="F:cobalt ion binding"/>
    <property type="evidence" value="ECO:0007669"/>
    <property type="project" value="TreeGrafter"/>
</dbReference>
<dbReference type="InterPro" id="IPR036876">
    <property type="entry name" value="UVR_dom_sf"/>
</dbReference>
<dbReference type="AlphaFoldDB" id="A0A518G0P6"/>
<reference evidence="4 5" key="1">
    <citation type="submission" date="2019-02" db="EMBL/GenBank/DDBJ databases">
        <title>Deep-cultivation of Planctomycetes and their phenomic and genomic characterization uncovers novel biology.</title>
        <authorList>
            <person name="Wiegand S."/>
            <person name="Jogler M."/>
            <person name="Boedeker C."/>
            <person name="Pinto D."/>
            <person name="Vollmers J."/>
            <person name="Rivas-Marin E."/>
            <person name="Kohn T."/>
            <person name="Peeters S.H."/>
            <person name="Heuer A."/>
            <person name="Rast P."/>
            <person name="Oberbeckmann S."/>
            <person name="Bunk B."/>
            <person name="Jeske O."/>
            <person name="Meyerdierks A."/>
            <person name="Storesund J.E."/>
            <person name="Kallscheuer N."/>
            <person name="Luecker S."/>
            <person name="Lage O.M."/>
            <person name="Pohl T."/>
            <person name="Merkel B.J."/>
            <person name="Hornburger P."/>
            <person name="Mueller R.-W."/>
            <person name="Bruemmer F."/>
            <person name="Labrenz M."/>
            <person name="Spormann A.M."/>
            <person name="Op den Camp H."/>
            <person name="Overmann J."/>
            <person name="Amann R."/>
            <person name="Jetten M.S.M."/>
            <person name="Mascher T."/>
            <person name="Medema M.H."/>
            <person name="Devos D.P."/>
            <person name="Kaster A.-K."/>
            <person name="Ovreas L."/>
            <person name="Rohde M."/>
            <person name="Galperin M.Y."/>
            <person name="Jogler C."/>
        </authorList>
    </citation>
    <scope>NUCLEOTIDE SEQUENCE [LARGE SCALE GENOMIC DNA]</scope>
    <source>
        <strain evidence="4 5">Q31a</strain>
    </source>
</reference>
<keyword evidence="5" id="KW-1185">Reference proteome</keyword>
<dbReference type="SUPFAM" id="SSF46600">
    <property type="entry name" value="C-terminal UvrC-binding domain of UvrB"/>
    <property type="match status" value="1"/>
</dbReference>
<keyword evidence="1" id="KW-0227">DNA damage</keyword>
<evidence type="ECO:0000313" key="4">
    <source>
        <dbReference type="EMBL" id="QDV22177.1"/>
    </source>
</evidence>
<feature type="compositionally biased region" description="Low complexity" evidence="2">
    <location>
        <begin position="178"/>
        <end position="191"/>
    </location>
</feature>
<dbReference type="InterPro" id="IPR001943">
    <property type="entry name" value="UVR_dom"/>
</dbReference>
<dbReference type="KEGG" id="ahel:Q31a_04600"/>
<proteinExistence type="predicted"/>
<dbReference type="Gene3D" id="4.10.860.10">
    <property type="entry name" value="UVR domain"/>
    <property type="match status" value="1"/>
</dbReference>
<gene>
    <name evidence="4" type="ORF">Q31a_04600</name>
</gene>
<feature type="compositionally biased region" description="Basic and acidic residues" evidence="2">
    <location>
        <begin position="149"/>
        <end position="160"/>
    </location>
</feature>
<dbReference type="GO" id="GO:0008270">
    <property type="term" value="F:zinc ion binding"/>
    <property type="evidence" value="ECO:0007669"/>
    <property type="project" value="TreeGrafter"/>
</dbReference>
<dbReference type="PIRSF" id="PIRSF015034">
    <property type="entry name" value="YacH"/>
    <property type="match status" value="1"/>
</dbReference>
<dbReference type="EMBL" id="CP036298">
    <property type="protein sequence ID" value="QDV22177.1"/>
    <property type="molecule type" value="Genomic_DNA"/>
</dbReference>
<dbReference type="Proteomes" id="UP000318017">
    <property type="component" value="Chromosome"/>
</dbReference>
<name>A0A518G0P6_9BACT</name>
<dbReference type="OrthoDB" id="9788704at2"/>
<dbReference type="PROSITE" id="PS50151">
    <property type="entry name" value="UVR"/>
    <property type="match status" value="1"/>
</dbReference>
<organism evidence="4 5">
    <name type="scientific">Aureliella helgolandensis</name>
    <dbReference type="NCBI Taxonomy" id="2527968"/>
    <lineage>
        <taxon>Bacteria</taxon>
        <taxon>Pseudomonadati</taxon>
        <taxon>Planctomycetota</taxon>
        <taxon>Planctomycetia</taxon>
        <taxon>Pirellulales</taxon>
        <taxon>Pirellulaceae</taxon>
        <taxon>Aureliella</taxon>
    </lineage>
</organism>
<dbReference type="GO" id="GO:1990169">
    <property type="term" value="P:stress response to copper ion"/>
    <property type="evidence" value="ECO:0007669"/>
    <property type="project" value="TreeGrafter"/>
</dbReference>
<dbReference type="GO" id="GO:0046870">
    <property type="term" value="F:cadmium ion binding"/>
    <property type="evidence" value="ECO:0007669"/>
    <property type="project" value="TreeGrafter"/>
</dbReference>
<keyword evidence="1" id="KW-0742">SOS response</keyword>
<dbReference type="GO" id="GO:0009432">
    <property type="term" value="P:SOS response"/>
    <property type="evidence" value="ECO:0007669"/>
    <property type="project" value="UniProtKB-KW"/>
</dbReference>
<evidence type="ECO:0000256" key="1">
    <source>
        <dbReference type="ARBA" id="ARBA00023236"/>
    </source>
</evidence>